<comment type="caution">
    <text evidence="8">The sequence shown here is derived from an EMBL/GenBank/DDBJ whole genome shotgun (WGS) entry which is preliminary data.</text>
</comment>
<feature type="repeat" description="TPR" evidence="4">
    <location>
        <begin position="172"/>
        <end position="205"/>
    </location>
</feature>
<sequence length="833" mass="89560">MHSLNTRPARQYAVSAAVSFLALAGSLSPSLNAQAGEGSTSSLADKEVQRRTTVVTTQQARLPEAESQLKSGNSAAALVIFEEAYLTLPDVPLAQEARAIALDGYVRAGLARAKELVDAGDYPAANAILDKLDQENVAKGNSRIARLRERFGDPDRHPPALTPEHIAKVSQVEKLLLLANSQRETGQHDKALLTYEEVLRVDPYNTAARRGMETTEKERSSYFDAARDHQRSKMLNDVNAAWENKPPLRSRDVSGLFGDAGSTTTSGIRGGREAIQQKLRDLKISQIDFSGATLEEVMEYLRVRARDLDPTGKGVDFVVSIPADHPARPISLNLKEVPIEEVLRYVTEIAGITYRVEDYAVRLVSLTENSGVIISKSYRVPPDFITSAPVGGAAAAPATADPFAAANTAGTASGIQIKRIGAQEFLQSYGVTFGEGTGANYSPSSNMLVVRNTASNLEIVDMLVEQALNRSPKQVVVEVRLLEVGDNRLDEIGFDWLLGAFGVNNGQAELGGGSIGNALTGANFLTGDFPFQKLVAPGVSTAIGMNPLTTGLRSSGDLGNNSIDSVLFGAKPTVSRRSPGVLSVSGVLSNPEFQGVLRALAQKKGIDLASQPSVITRSGQKASVEITRELIYPTEFDPPQIPTNFGQSNIINNNNNPNNPNNPNPLPALQTRLPPAVVTPSTPTAFEMRKTGVVLDVEPVISDDGRTVDLTVTPQFTEFSGFVNYGSPIRTLFEGSFLELTPNLIFQPVFDSRKIITSVKIYDGATVVLGGLVTDQVEIIADKVPLLGDAPFIGRLFKSDVKRRRVRHVLFFVTVKVVDPSGARINQAAMVGQ</sequence>
<dbReference type="PROSITE" id="PS50005">
    <property type="entry name" value="TPR"/>
    <property type="match status" value="1"/>
</dbReference>
<dbReference type="InterPro" id="IPR019734">
    <property type="entry name" value="TPR_rpt"/>
</dbReference>
<dbReference type="PANTHER" id="PTHR30332:SF24">
    <property type="entry name" value="SECRETIN GSPD-RELATED"/>
    <property type="match status" value="1"/>
</dbReference>
<evidence type="ECO:0000313" key="9">
    <source>
        <dbReference type="Proteomes" id="UP001499852"/>
    </source>
</evidence>
<dbReference type="PANTHER" id="PTHR30332">
    <property type="entry name" value="PROBABLE GENERAL SECRETION PATHWAY PROTEIN D"/>
    <property type="match status" value="1"/>
</dbReference>
<evidence type="ECO:0000313" key="8">
    <source>
        <dbReference type="EMBL" id="GAA5133284.1"/>
    </source>
</evidence>
<comment type="similarity">
    <text evidence="5">Belongs to the bacterial secretin family.</text>
</comment>
<evidence type="ECO:0000256" key="5">
    <source>
        <dbReference type="RuleBase" id="RU004003"/>
    </source>
</evidence>
<dbReference type="Gene3D" id="1.25.40.10">
    <property type="entry name" value="Tetratricopeptide repeat domain"/>
    <property type="match status" value="1"/>
</dbReference>
<dbReference type="RefSeq" id="WP_345734579.1">
    <property type="nucleotide sequence ID" value="NZ_BAABIA010000001.1"/>
</dbReference>
<dbReference type="InterPro" id="IPR004846">
    <property type="entry name" value="T2SS/T3SS_dom"/>
</dbReference>
<dbReference type="NCBIfam" id="NF042912">
    <property type="entry name" value="Amuc_1098_fam"/>
    <property type="match status" value="1"/>
</dbReference>
<dbReference type="InterPro" id="IPR050810">
    <property type="entry name" value="Bact_Secretion_Sys_Channel"/>
</dbReference>
<keyword evidence="3" id="KW-0472">Membrane</keyword>
<dbReference type="SUPFAM" id="SSF48452">
    <property type="entry name" value="TPR-like"/>
    <property type="match status" value="1"/>
</dbReference>
<feature type="signal peptide" evidence="6">
    <location>
        <begin position="1"/>
        <end position="35"/>
    </location>
</feature>
<accession>A0ABP9NSK4</accession>
<feature type="domain" description="Type II/III secretion system secretin-like" evidence="7">
    <location>
        <begin position="682"/>
        <end position="819"/>
    </location>
</feature>
<proteinExistence type="inferred from homology"/>
<protein>
    <recommendedName>
        <fullName evidence="7">Type II/III secretion system secretin-like domain-containing protein</fullName>
    </recommendedName>
</protein>
<dbReference type="EMBL" id="BAABIA010000001">
    <property type="protein sequence ID" value="GAA5133284.1"/>
    <property type="molecule type" value="Genomic_DNA"/>
</dbReference>
<evidence type="ECO:0000259" key="7">
    <source>
        <dbReference type="Pfam" id="PF00263"/>
    </source>
</evidence>
<feature type="chain" id="PRO_5046729568" description="Type II/III secretion system secretin-like domain-containing protein" evidence="6">
    <location>
        <begin position="36"/>
        <end position="833"/>
    </location>
</feature>
<evidence type="ECO:0000256" key="6">
    <source>
        <dbReference type="SAM" id="SignalP"/>
    </source>
</evidence>
<dbReference type="InterPro" id="IPR049997">
    <property type="entry name" value="Amuc_1098-like"/>
</dbReference>
<evidence type="ECO:0000256" key="3">
    <source>
        <dbReference type="ARBA" id="ARBA00023136"/>
    </source>
</evidence>
<evidence type="ECO:0000256" key="1">
    <source>
        <dbReference type="ARBA" id="ARBA00004370"/>
    </source>
</evidence>
<keyword evidence="4" id="KW-0802">TPR repeat</keyword>
<comment type="subcellular location">
    <subcellularLocation>
        <location evidence="1">Membrane</location>
    </subcellularLocation>
</comment>
<gene>
    <name evidence="8" type="ORF">GCM10023213_02780</name>
</gene>
<reference evidence="9" key="1">
    <citation type="journal article" date="2019" name="Int. J. Syst. Evol. Microbiol.">
        <title>The Global Catalogue of Microorganisms (GCM) 10K type strain sequencing project: providing services to taxonomists for standard genome sequencing and annotation.</title>
        <authorList>
            <consortium name="The Broad Institute Genomics Platform"/>
            <consortium name="The Broad Institute Genome Sequencing Center for Infectious Disease"/>
            <person name="Wu L."/>
            <person name="Ma J."/>
        </authorList>
    </citation>
    <scope>NUCLEOTIDE SEQUENCE [LARGE SCALE GENOMIC DNA]</scope>
    <source>
        <strain evidence="9">JCM 18053</strain>
    </source>
</reference>
<name>A0ABP9NSK4_9BACT</name>
<keyword evidence="2 6" id="KW-0732">Signal</keyword>
<dbReference type="Proteomes" id="UP001499852">
    <property type="component" value="Unassembled WGS sequence"/>
</dbReference>
<dbReference type="Pfam" id="PF00263">
    <property type="entry name" value="Secretin"/>
    <property type="match status" value="1"/>
</dbReference>
<evidence type="ECO:0000256" key="4">
    <source>
        <dbReference type="PROSITE-ProRule" id="PRU00339"/>
    </source>
</evidence>
<organism evidence="8 9">
    <name type="scientific">Prosthecobacter algae</name>
    <dbReference type="NCBI Taxonomy" id="1144682"/>
    <lineage>
        <taxon>Bacteria</taxon>
        <taxon>Pseudomonadati</taxon>
        <taxon>Verrucomicrobiota</taxon>
        <taxon>Verrucomicrobiia</taxon>
        <taxon>Verrucomicrobiales</taxon>
        <taxon>Verrucomicrobiaceae</taxon>
        <taxon>Prosthecobacter</taxon>
    </lineage>
</organism>
<keyword evidence="9" id="KW-1185">Reference proteome</keyword>
<evidence type="ECO:0000256" key="2">
    <source>
        <dbReference type="ARBA" id="ARBA00022729"/>
    </source>
</evidence>
<dbReference type="InterPro" id="IPR011990">
    <property type="entry name" value="TPR-like_helical_dom_sf"/>
</dbReference>